<name>F4RQM0_MELLP</name>
<organism evidence="2">
    <name type="scientific">Melampsora larici-populina (strain 98AG31 / pathotype 3-4-7)</name>
    <name type="common">Poplar leaf rust fungus</name>
    <dbReference type="NCBI Taxonomy" id="747676"/>
    <lineage>
        <taxon>Eukaryota</taxon>
        <taxon>Fungi</taxon>
        <taxon>Dikarya</taxon>
        <taxon>Basidiomycota</taxon>
        <taxon>Pucciniomycotina</taxon>
        <taxon>Pucciniomycetes</taxon>
        <taxon>Pucciniales</taxon>
        <taxon>Melampsoraceae</taxon>
        <taxon>Melampsora</taxon>
    </lineage>
</organism>
<dbReference type="GeneID" id="18923201"/>
<dbReference type="VEuPathDB" id="FungiDB:MELLADRAFT_107544"/>
<dbReference type="KEGG" id="mlr:MELLADRAFT_107544"/>
<reference evidence="2" key="1">
    <citation type="journal article" date="2011" name="Proc. Natl. Acad. Sci. U.S.A.">
        <title>Obligate biotrophy features unraveled by the genomic analysis of rust fungi.</title>
        <authorList>
            <person name="Duplessis S."/>
            <person name="Cuomo C.A."/>
            <person name="Lin Y.-C."/>
            <person name="Aerts A."/>
            <person name="Tisserant E."/>
            <person name="Veneault-Fourrey C."/>
            <person name="Joly D.L."/>
            <person name="Hacquard S."/>
            <person name="Amselem J."/>
            <person name="Cantarel B.L."/>
            <person name="Chiu R."/>
            <person name="Coutinho P.M."/>
            <person name="Feau N."/>
            <person name="Field M."/>
            <person name="Frey P."/>
            <person name="Gelhaye E."/>
            <person name="Goldberg J."/>
            <person name="Grabherr M.G."/>
            <person name="Kodira C.D."/>
            <person name="Kohler A."/>
            <person name="Kuees U."/>
            <person name="Lindquist E.A."/>
            <person name="Lucas S.M."/>
            <person name="Mago R."/>
            <person name="Mauceli E."/>
            <person name="Morin E."/>
            <person name="Murat C."/>
            <person name="Pangilinan J.L."/>
            <person name="Park R."/>
            <person name="Pearson M."/>
            <person name="Quesneville H."/>
            <person name="Rouhier N."/>
            <person name="Sakthikumar S."/>
            <person name="Salamov A.A."/>
            <person name="Schmutz J."/>
            <person name="Selles B."/>
            <person name="Shapiro H."/>
            <person name="Tanguay P."/>
            <person name="Tuskan G.A."/>
            <person name="Henrissat B."/>
            <person name="Van de Peer Y."/>
            <person name="Rouze P."/>
            <person name="Ellis J.G."/>
            <person name="Dodds P.N."/>
            <person name="Schein J.E."/>
            <person name="Zhong S."/>
            <person name="Hamelin R.C."/>
            <person name="Grigoriev I.V."/>
            <person name="Szabo L.J."/>
            <person name="Martin F."/>
        </authorList>
    </citation>
    <scope>NUCLEOTIDE SEQUENCE [LARGE SCALE GENOMIC DNA]</scope>
    <source>
        <strain evidence="2">98AG31 / pathotype 3-4-7</strain>
    </source>
</reference>
<dbReference type="Proteomes" id="UP000001072">
    <property type="component" value="Unassembled WGS sequence"/>
</dbReference>
<sequence>MALSQLIYELYSHQWIQADQNKTIGVNGNKIKRLFGNCDCGTIGPSIDSVSSFLSEIVGKYGLLFGYVEPPDGFLRCDDERSYLAKNTSGIDANGSLSTSRLSFIDSRLVPLTPSIDLWLLIPKCIRIPSNGFFDLPSCLV</sequence>
<dbReference type="AlphaFoldDB" id="F4RQM0"/>
<dbReference type="HOGENOM" id="CLU_122484_0_0_1"/>
<keyword evidence="2" id="KW-1185">Reference proteome</keyword>
<evidence type="ECO:0000313" key="2">
    <source>
        <dbReference type="Proteomes" id="UP000001072"/>
    </source>
</evidence>
<accession>F4RQM0</accession>
<protein>
    <submittedName>
        <fullName evidence="1">Uncharacterized protein</fullName>
    </submittedName>
</protein>
<evidence type="ECO:0000313" key="1">
    <source>
        <dbReference type="EMBL" id="EGG05490.1"/>
    </source>
</evidence>
<proteinExistence type="predicted"/>
<dbReference type="RefSeq" id="XP_007411412.1">
    <property type="nucleotide sequence ID" value="XM_007411350.1"/>
</dbReference>
<dbReference type="InParanoid" id="F4RQM0"/>
<gene>
    <name evidence="1" type="ORF">MELLADRAFT_107544</name>
</gene>
<dbReference type="EMBL" id="GL883113">
    <property type="protein sequence ID" value="EGG05490.1"/>
    <property type="molecule type" value="Genomic_DNA"/>
</dbReference>